<evidence type="ECO:0000313" key="3">
    <source>
        <dbReference type="Proteomes" id="UP000251241"/>
    </source>
</evidence>
<evidence type="ECO:0000313" key="2">
    <source>
        <dbReference type="EMBL" id="SPZ90764.1"/>
    </source>
</evidence>
<name>A0A2X2JAT5_SPHMU</name>
<keyword evidence="1" id="KW-0378">Hydrolase</keyword>
<dbReference type="GO" id="GO:0005975">
    <property type="term" value="P:carbohydrate metabolic process"/>
    <property type="evidence" value="ECO:0007669"/>
    <property type="project" value="UniProtKB-ARBA"/>
</dbReference>
<dbReference type="EMBL" id="UAUU01000010">
    <property type="protein sequence ID" value="SPZ90764.1"/>
    <property type="molecule type" value="Genomic_DNA"/>
</dbReference>
<dbReference type="Gene3D" id="2.60.120.260">
    <property type="entry name" value="Galactose-binding domain-like"/>
    <property type="match status" value="1"/>
</dbReference>
<evidence type="ECO:0000256" key="1">
    <source>
        <dbReference type="ARBA" id="ARBA00022801"/>
    </source>
</evidence>
<dbReference type="GO" id="GO:0016787">
    <property type="term" value="F:hydrolase activity"/>
    <property type="evidence" value="ECO:0007669"/>
    <property type="project" value="UniProtKB-KW"/>
</dbReference>
<sequence length="738" mass="84201">MMWKFMLGLLSLVTIVQGKERMVLVDNGKTDYVIQADANDPVVQKAAAVINTFTKESTGVDFAIQAKVDDTHAIILERSPITNASPEDSYSIEAVGKNIYIKGSGRGVIFAAYRYVRDVIGGRKWYTGKESTDVPKCTALYVDADLKIFSKPNFQFREVYFPVELDQEYMDWYGLHNLEDRWGDWGHTFSKILPPSIYFKDHPEYYALYDGKRQPIQLCLSNEEVFTHTVAYFKKRMLENPTAIYWSIAANDDIGSCTCDLCQAIDKREGGAQGSLIHFVNRVAGKFPDKKFTTLAYLESANAPAHFRVADNVSVILSNIDAFRKNDISSEYSAATFRRQLGAWKSKAKHVFVWDYLTQFTNYLAPFPIQVTMQKSMQYLKGQGVEGVFLQGGGATYSDMAELNAYILANLAWDTDGRSEEQLTDEFIEGYYGKAAPFIKKYLDLRRNHLPGASSALSIYGNPIDNRKDFLSPEAMDQYSTLLEKAEIASEGNPLLESRIRRVGLGLDYTYLQQARFYGPHQHGIFEQDGDHWVVRPNVSRKVTQFIKDAKRLGVIEFAEGGASPDAYAKEWSEIFNAGVRTNKASQASIKLKNPFDPSFPANGLETLSDSVPGYMDYSYNWLLWNGEPMDITFDFEQEKHIDTIELNFLKDVRHWIFSPKEVRISVSKNGEDFQDVLLRKLESQEEDYTVEKVRYRAVINDRVKVIRVYAEPLAKLPEWRYHPKRNALIACDEIWIN</sequence>
<dbReference type="PANTHER" id="PTHR47406">
    <property type="entry name" value="COAGULATION FACTOR 5/8 TYPE, C-TERMINAL"/>
    <property type="match status" value="1"/>
</dbReference>
<gene>
    <name evidence="2" type="ORF">NCTC11343_03673</name>
</gene>
<accession>A0A2X2JAT5</accession>
<dbReference type="InterPro" id="IPR032287">
    <property type="entry name" value="DUF4838"/>
</dbReference>
<dbReference type="AlphaFoldDB" id="A0A2X2JAT5"/>
<dbReference type="Proteomes" id="UP000251241">
    <property type="component" value="Unassembled WGS sequence"/>
</dbReference>
<reference evidence="2 3" key="1">
    <citation type="submission" date="2018-06" db="EMBL/GenBank/DDBJ databases">
        <authorList>
            <consortium name="Pathogen Informatics"/>
            <person name="Doyle S."/>
        </authorList>
    </citation>
    <scope>NUCLEOTIDE SEQUENCE [LARGE SCALE GENOMIC DNA]</scope>
    <source>
        <strain evidence="2 3">NCTC11343</strain>
    </source>
</reference>
<proteinExistence type="predicted"/>
<dbReference type="PANTHER" id="PTHR47406:SF2">
    <property type="entry name" value="ALPHA GLUCURONIDASE N-TERMINAL DOMAIN-CONTAINING PROTEIN"/>
    <property type="match status" value="1"/>
</dbReference>
<dbReference type="InterPro" id="IPR029018">
    <property type="entry name" value="Hex-like_dom2"/>
</dbReference>
<protein>
    <recommendedName>
        <fullName evidence="4">DUF4838 domain-containing protein</fullName>
    </recommendedName>
</protein>
<dbReference type="RefSeq" id="WP_112375473.1">
    <property type="nucleotide sequence ID" value="NZ_CP069793.1"/>
</dbReference>
<dbReference type="Pfam" id="PF16126">
    <property type="entry name" value="DUF4838"/>
    <property type="match status" value="1"/>
</dbReference>
<dbReference type="Gene3D" id="3.30.379.10">
    <property type="entry name" value="Chitobiase/beta-hexosaminidase domain 2-like"/>
    <property type="match status" value="1"/>
</dbReference>
<dbReference type="GeneID" id="97180615"/>
<evidence type="ECO:0008006" key="4">
    <source>
        <dbReference type="Google" id="ProtNLM"/>
    </source>
</evidence>
<organism evidence="2 3">
    <name type="scientific">Sphingobacterium multivorum</name>
    <dbReference type="NCBI Taxonomy" id="28454"/>
    <lineage>
        <taxon>Bacteria</taxon>
        <taxon>Pseudomonadati</taxon>
        <taxon>Bacteroidota</taxon>
        <taxon>Sphingobacteriia</taxon>
        <taxon>Sphingobacteriales</taxon>
        <taxon>Sphingobacteriaceae</taxon>
        <taxon>Sphingobacterium</taxon>
    </lineage>
</organism>